<dbReference type="AlphaFoldDB" id="A0A0P0VSM6"/>
<proteinExistence type="predicted"/>
<dbReference type="Proteomes" id="UP000059680">
    <property type="component" value="Chromosome 3"/>
</dbReference>
<protein>
    <submittedName>
        <fullName evidence="2">Os03g0133650 protein</fullName>
    </submittedName>
</protein>
<name>A0A0P0VSM6_ORYSJ</name>
<organism evidence="2 3">
    <name type="scientific">Oryza sativa subsp. japonica</name>
    <name type="common">Rice</name>
    <dbReference type="NCBI Taxonomy" id="39947"/>
    <lineage>
        <taxon>Eukaryota</taxon>
        <taxon>Viridiplantae</taxon>
        <taxon>Streptophyta</taxon>
        <taxon>Embryophyta</taxon>
        <taxon>Tracheophyta</taxon>
        <taxon>Spermatophyta</taxon>
        <taxon>Magnoliopsida</taxon>
        <taxon>Liliopsida</taxon>
        <taxon>Poales</taxon>
        <taxon>Poaceae</taxon>
        <taxon>BOP clade</taxon>
        <taxon>Oryzoideae</taxon>
        <taxon>Oryzeae</taxon>
        <taxon>Oryzinae</taxon>
        <taxon>Oryza</taxon>
        <taxon>Oryza sativa</taxon>
    </lineage>
</organism>
<feature type="region of interest" description="Disordered" evidence="1">
    <location>
        <begin position="231"/>
        <end position="262"/>
    </location>
</feature>
<keyword evidence="3" id="KW-1185">Reference proteome</keyword>
<evidence type="ECO:0000313" key="2">
    <source>
        <dbReference type="EMBL" id="BAS82160.1"/>
    </source>
</evidence>
<dbReference type="EMBL" id="AP014959">
    <property type="protein sequence ID" value="BAS82160.1"/>
    <property type="molecule type" value="Genomic_DNA"/>
</dbReference>
<evidence type="ECO:0000313" key="3">
    <source>
        <dbReference type="Proteomes" id="UP000059680"/>
    </source>
</evidence>
<gene>
    <name evidence="2" type="ordered locus">Os03g0133650</name>
    <name evidence="2" type="ORF">OSNPB_030133650</name>
</gene>
<reference evidence="3" key="1">
    <citation type="journal article" date="2005" name="Nature">
        <title>The map-based sequence of the rice genome.</title>
        <authorList>
            <consortium name="International rice genome sequencing project (IRGSP)"/>
            <person name="Matsumoto T."/>
            <person name="Wu J."/>
            <person name="Kanamori H."/>
            <person name="Katayose Y."/>
            <person name="Fujisawa M."/>
            <person name="Namiki N."/>
            <person name="Mizuno H."/>
            <person name="Yamamoto K."/>
            <person name="Antonio B.A."/>
            <person name="Baba T."/>
            <person name="Sakata K."/>
            <person name="Nagamura Y."/>
            <person name="Aoki H."/>
            <person name="Arikawa K."/>
            <person name="Arita K."/>
            <person name="Bito T."/>
            <person name="Chiden Y."/>
            <person name="Fujitsuka N."/>
            <person name="Fukunaka R."/>
            <person name="Hamada M."/>
            <person name="Harada C."/>
            <person name="Hayashi A."/>
            <person name="Hijishita S."/>
            <person name="Honda M."/>
            <person name="Hosokawa S."/>
            <person name="Ichikawa Y."/>
            <person name="Idonuma A."/>
            <person name="Iijima M."/>
            <person name="Ikeda M."/>
            <person name="Ikeno M."/>
            <person name="Ito K."/>
            <person name="Ito S."/>
            <person name="Ito T."/>
            <person name="Ito Y."/>
            <person name="Ito Y."/>
            <person name="Iwabuchi A."/>
            <person name="Kamiya K."/>
            <person name="Karasawa W."/>
            <person name="Kurita K."/>
            <person name="Katagiri S."/>
            <person name="Kikuta A."/>
            <person name="Kobayashi H."/>
            <person name="Kobayashi N."/>
            <person name="Machita K."/>
            <person name="Maehara T."/>
            <person name="Masukawa M."/>
            <person name="Mizubayashi T."/>
            <person name="Mukai Y."/>
            <person name="Nagasaki H."/>
            <person name="Nagata Y."/>
            <person name="Naito S."/>
            <person name="Nakashima M."/>
            <person name="Nakama Y."/>
            <person name="Nakamichi Y."/>
            <person name="Nakamura M."/>
            <person name="Meguro A."/>
            <person name="Negishi M."/>
            <person name="Ohta I."/>
            <person name="Ohta T."/>
            <person name="Okamoto M."/>
            <person name="Ono N."/>
            <person name="Saji S."/>
            <person name="Sakaguchi M."/>
            <person name="Sakai K."/>
            <person name="Shibata M."/>
            <person name="Shimokawa T."/>
            <person name="Song J."/>
            <person name="Takazaki Y."/>
            <person name="Terasawa K."/>
            <person name="Tsugane M."/>
            <person name="Tsuji K."/>
            <person name="Ueda S."/>
            <person name="Waki K."/>
            <person name="Yamagata H."/>
            <person name="Yamamoto M."/>
            <person name="Yamamoto S."/>
            <person name="Yamane H."/>
            <person name="Yoshiki S."/>
            <person name="Yoshihara R."/>
            <person name="Yukawa K."/>
            <person name="Zhong H."/>
            <person name="Yano M."/>
            <person name="Yuan Q."/>
            <person name="Ouyang S."/>
            <person name="Liu J."/>
            <person name="Jones K.M."/>
            <person name="Gansberger K."/>
            <person name="Moffat K."/>
            <person name="Hill J."/>
            <person name="Bera J."/>
            <person name="Fadrosh D."/>
            <person name="Jin S."/>
            <person name="Johri S."/>
            <person name="Kim M."/>
            <person name="Overton L."/>
            <person name="Reardon M."/>
            <person name="Tsitrin T."/>
            <person name="Vuong H."/>
            <person name="Weaver B."/>
            <person name="Ciecko A."/>
            <person name="Tallon L."/>
            <person name="Jackson J."/>
            <person name="Pai G."/>
            <person name="Aken S.V."/>
            <person name="Utterback T."/>
            <person name="Reidmuller S."/>
            <person name="Feldblyum T."/>
            <person name="Hsiao J."/>
            <person name="Zismann V."/>
            <person name="Iobst S."/>
            <person name="de Vazeille A.R."/>
            <person name="Buell C.R."/>
            <person name="Ying K."/>
            <person name="Li Y."/>
            <person name="Lu T."/>
            <person name="Huang Y."/>
            <person name="Zhao Q."/>
            <person name="Feng Q."/>
            <person name="Zhang L."/>
            <person name="Zhu J."/>
            <person name="Weng Q."/>
            <person name="Mu J."/>
            <person name="Lu Y."/>
            <person name="Fan D."/>
            <person name="Liu Y."/>
            <person name="Guan J."/>
            <person name="Zhang Y."/>
            <person name="Yu S."/>
            <person name="Liu X."/>
            <person name="Zhang Y."/>
            <person name="Hong G."/>
            <person name="Han B."/>
            <person name="Choisne N."/>
            <person name="Demange N."/>
            <person name="Orjeda G."/>
            <person name="Samain S."/>
            <person name="Cattolico L."/>
            <person name="Pelletier E."/>
            <person name="Couloux A."/>
            <person name="Segurens B."/>
            <person name="Wincker P."/>
            <person name="D'Hont A."/>
            <person name="Scarpelli C."/>
            <person name="Weissenbach J."/>
            <person name="Salanoubat M."/>
            <person name="Quetier F."/>
            <person name="Yu Y."/>
            <person name="Kim H.R."/>
            <person name="Rambo T."/>
            <person name="Currie J."/>
            <person name="Collura K."/>
            <person name="Luo M."/>
            <person name="Yang T."/>
            <person name="Ammiraju J.S.S."/>
            <person name="Engler F."/>
            <person name="Soderlund C."/>
            <person name="Wing R.A."/>
            <person name="Palmer L.E."/>
            <person name="de la Bastide M."/>
            <person name="Spiegel L."/>
            <person name="Nascimento L."/>
            <person name="Zutavern T."/>
            <person name="O'Shaughnessy A."/>
            <person name="Dike S."/>
            <person name="Dedhia N."/>
            <person name="Preston R."/>
            <person name="Balija V."/>
            <person name="McCombie W.R."/>
            <person name="Chow T."/>
            <person name="Chen H."/>
            <person name="Chung M."/>
            <person name="Chen C."/>
            <person name="Shaw J."/>
            <person name="Wu H."/>
            <person name="Hsiao K."/>
            <person name="Chao Y."/>
            <person name="Chu M."/>
            <person name="Cheng C."/>
            <person name="Hour A."/>
            <person name="Lee P."/>
            <person name="Lin S."/>
            <person name="Lin Y."/>
            <person name="Liou J."/>
            <person name="Liu S."/>
            <person name="Hsing Y."/>
            <person name="Raghuvanshi S."/>
            <person name="Mohanty A."/>
            <person name="Bharti A.K."/>
            <person name="Gaur A."/>
            <person name="Gupta V."/>
            <person name="Kumar D."/>
            <person name="Ravi V."/>
            <person name="Vij S."/>
            <person name="Kapur A."/>
            <person name="Khurana P."/>
            <person name="Khurana P."/>
            <person name="Khurana J.P."/>
            <person name="Tyagi A.K."/>
            <person name="Gaikwad K."/>
            <person name="Singh A."/>
            <person name="Dalal V."/>
            <person name="Srivastava S."/>
            <person name="Dixit A."/>
            <person name="Pal A.K."/>
            <person name="Ghazi I.A."/>
            <person name="Yadav M."/>
            <person name="Pandit A."/>
            <person name="Bhargava A."/>
            <person name="Sureshbabu K."/>
            <person name="Batra K."/>
            <person name="Sharma T.R."/>
            <person name="Mohapatra T."/>
            <person name="Singh N.K."/>
            <person name="Messing J."/>
            <person name="Nelson A.B."/>
            <person name="Fuks G."/>
            <person name="Kavchok S."/>
            <person name="Keizer G."/>
            <person name="Linton E."/>
            <person name="Llaca V."/>
            <person name="Song R."/>
            <person name="Tanyolac B."/>
            <person name="Young S."/>
            <person name="Ho-Il K."/>
            <person name="Hahn J.H."/>
            <person name="Sangsakoo G."/>
            <person name="Vanavichit A."/>
            <person name="de Mattos Luiz.A.T."/>
            <person name="Zimmer P.D."/>
            <person name="Malone G."/>
            <person name="Dellagostin O."/>
            <person name="de Oliveira A.C."/>
            <person name="Bevan M."/>
            <person name="Bancroft I."/>
            <person name="Minx P."/>
            <person name="Cordum H."/>
            <person name="Wilson R."/>
            <person name="Cheng Z."/>
            <person name="Jin W."/>
            <person name="Jiang J."/>
            <person name="Leong S.A."/>
            <person name="Iwama H."/>
            <person name="Gojobori T."/>
            <person name="Itoh T."/>
            <person name="Niimura Y."/>
            <person name="Fujii Y."/>
            <person name="Habara T."/>
            <person name="Sakai H."/>
            <person name="Sato Y."/>
            <person name="Wilson G."/>
            <person name="Kumar K."/>
            <person name="McCouch S."/>
            <person name="Juretic N."/>
            <person name="Hoen D."/>
            <person name="Wright S."/>
            <person name="Bruskiewich R."/>
            <person name="Bureau T."/>
            <person name="Miyao A."/>
            <person name="Hirochika H."/>
            <person name="Nishikawa T."/>
            <person name="Kadowaki K."/>
            <person name="Sugiura M."/>
            <person name="Burr B."/>
            <person name="Sasaki T."/>
        </authorList>
    </citation>
    <scope>NUCLEOTIDE SEQUENCE [LARGE SCALE GENOMIC DNA]</scope>
    <source>
        <strain evidence="3">cv. Nipponbare</strain>
    </source>
</reference>
<evidence type="ECO:0000256" key="1">
    <source>
        <dbReference type="SAM" id="MobiDB-lite"/>
    </source>
</evidence>
<feature type="non-terminal residue" evidence="2">
    <location>
        <position position="1"/>
    </location>
</feature>
<dbReference type="PaxDb" id="39947-A0A0P0VSM6"/>
<reference evidence="2 3" key="3">
    <citation type="journal article" date="2013" name="Rice">
        <title>Improvement of the Oryza sativa Nipponbare reference genome using next generation sequence and optical map data.</title>
        <authorList>
            <person name="Kawahara Y."/>
            <person name="de la Bastide M."/>
            <person name="Hamilton J.P."/>
            <person name="Kanamori H."/>
            <person name="McCombie W.R."/>
            <person name="Ouyang S."/>
            <person name="Schwartz D.C."/>
            <person name="Tanaka T."/>
            <person name="Wu J."/>
            <person name="Zhou S."/>
            <person name="Childs K.L."/>
            <person name="Davidson R.M."/>
            <person name="Lin H."/>
            <person name="Quesada-Ocampo L."/>
            <person name="Vaillancourt B."/>
            <person name="Sakai H."/>
            <person name="Lee S.S."/>
            <person name="Kim J."/>
            <person name="Numa H."/>
            <person name="Itoh T."/>
            <person name="Buell C.R."/>
            <person name="Matsumoto T."/>
        </authorList>
    </citation>
    <scope>NUCLEOTIDE SEQUENCE [LARGE SCALE GENOMIC DNA]</scope>
    <source>
        <strain evidence="3">cv. Nipponbare</strain>
    </source>
</reference>
<dbReference type="FunCoup" id="A0A0P0VSM6">
    <property type="interactions" value="1"/>
</dbReference>
<accession>A0A0P0VSM6</accession>
<reference evidence="2 3" key="2">
    <citation type="journal article" date="2013" name="Plant Cell Physiol.">
        <title>Rice Annotation Project Database (RAP-DB): an integrative and interactive database for rice genomics.</title>
        <authorList>
            <person name="Sakai H."/>
            <person name="Lee S.S."/>
            <person name="Tanaka T."/>
            <person name="Numa H."/>
            <person name="Kim J."/>
            <person name="Kawahara Y."/>
            <person name="Wakimoto H."/>
            <person name="Yang C.C."/>
            <person name="Iwamoto M."/>
            <person name="Abe T."/>
            <person name="Yamada Y."/>
            <person name="Muto A."/>
            <person name="Inokuchi H."/>
            <person name="Ikemura T."/>
            <person name="Matsumoto T."/>
            <person name="Sasaki T."/>
            <person name="Itoh T."/>
        </authorList>
    </citation>
    <scope>NUCLEOTIDE SEQUENCE [LARGE SCALE GENOMIC DNA]</scope>
    <source>
        <strain evidence="3">cv. Nipponbare</strain>
    </source>
</reference>
<sequence length="382" mass="43804">ASHGPGLLPEQELLRLPRRRLGQVAEHHRPRRHVTRQPRTAERDDLVRRRACPVLQRDERARRLAPVVVRPRHHRRVEHRVVAEQHRLHLDRADVLAARYDDVLGAILELDIPVRVAHAEVARAQPPAAHGLLRGRRVLVVPAHDRVAAEHDLADGAPVGRHARHGHRVLDVDVLQHLVLHPLERLDPRALGERQRVPLGSPHAPRRRPVRLGEAVPVLDVETELLHLGQHLRRRRRAARRDEHPPRQRPPLRRRRVHDHVEHRGRAAHVGHAVAHDLLEDDLGHDVPDADVRPALRRRGPRHAPPVAVEHGHGPEVHRHGRHVVAEQRGQRVQVRAAVAVDDALRPRRRPRRVVERYRVALVGRPPDLEAPRRVPQKRLVL</sequence>
<dbReference type="InParanoid" id="A0A0P0VSM6"/>
<dbReference type="Gramene" id="Os03t0133650-00">
    <property type="protein sequence ID" value="Os03t0133650-00"/>
    <property type="gene ID" value="Os03g0133650"/>
</dbReference>